<organism evidence="3 4">
    <name type="scientific">Streptomyces beihaiensis</name>
    <dbReference type="NCBI Taxonomy" id="2984495"/>
    <lineage>
        <taxon>Bacteria</taxon>
        <taxon>Bacillati</taxon>
        <taxon>Actinomycetota</taxon>
        <taxon>Actinomycetes</taxon>
        <taxon>Kitasatosporales</taxon>
        <taxon>Streptomycetaceae</taxon>
        <taxon>Streptomyces</taxon>
    </lineage>
</organism>
<gene>
    <name evidence="3" type="ORF">OFY01_28500</name>
</gene>
<keyword evidence="4" id="KW-1185">Reference proteome</keyword>
<dbReference type="EMBL" id="JAPHNL010000317">
    <property type="protein sequence ID" value="MCX3063634.1"/>
    <property type="molecule type" value="Genomic_DNA"/>
</dbReference>
<evidence type="ECO:0000259" key="1">
    <source>
        <dbReference type="PROSITE" id="PS51192"/>
    </source>
</evidence>
<dbReference type="InterPro" id="IPR027417">
    <property type="entry name" value="P-loop_NTPase"/>
</dbReference>
<keyword evidence="3" id="KW-0067">ATP-binding</keyword>
<name>A0ABT3U2U3_9ACTN</name>
<accession>A0ABT3U2U3</accession>
<dbReference type="SMART" id="SM00487">
    <property type="entry name" value="DEXDc"/>
    <property type="match status" value="1"/>
</dbReference>
<feature type="domain" description="Helicase C-terminal" evidence="2">
    <location>
        <begin position="1346"/>
        <end position="1488"/>
    </location>
</feature>
<dbReference type="SMART" id="SM00490">
    <property type="entry name" value="HELICc"/>
    <property type="match status" value="1"/>
</dbReference>
<keyword evidence="3" id="KW-0378">Hydrolase</keyword>
<dbReference type="InterPro" id="IPR014001">
    <property type="entry name" value="Helicase_ATP-bd"/>
</dbReference>
<dbReference type="PANTHER" id="PTHR47396:SF1">
    <property type="entry name" value="ATP-DEPENDENT HELICASE IRC3-RELATED"/>
    <property type="match status" value="1"/>
</dbReference>
<dbReference type="PANTHER" id="PTHR47396">
    <property type="entry name" value="TYPE I RESTRICTION ENZYME ECOKI R PROTEIN"/>
    <property type="match status" value="1"/>
</dbReference>
<dbReference type="InterPro" id="IPR006935">
    <property type="entry name" value="Helicase/UvrB_N"/>
</dbReference>
<dbReference type="Gene3D" id="3.40.50.300">
    <property type="entry name" value="P-loop containing nucleotide triphosphate hydrolases"/>
    <property type="match status" value="2"/>
</dbReference>
<evidence type="ECO:0000313" key="4">
    <source>
        <dbReference type="Proteomes" id="UP001163064"/>
    </source>
</evidence>
<keyword evidence="3" id="KW-0347">Helicase</keyword>
<sequence length="1488" mass="165817">MSVSRKRGGQIGRFGVGVKSVLVVTDAPQFFSRTGSFGFDRKWASTLIREVPGVVEKLGEEFETPVLRMARPLDEQAERAADPILDELLRWATTVVRLPLLPGAAKRLGLDMFGGGKIGGREEFPLGFQLFSPHVSRVLLEDRRVSPPINRVLRIESDENLHVIRDERTGRRPETTRWRVFTHTHTPSPAARADAGELHDRSTIDLAWAVPEYTKDKDSGLLTVPAGRGRFWSFFPTKYEMGLTGILNGAWKTNEDRQNLLDSSPFNAEMLETAARLVVSSLSDLSPIEDPGAYLRLLPGREKETVSWADKALTRHIWQAAVELPSLPDQDGVLRRPERLNITPDLGKDTTSIRRWTGYWNAHPGRPVDWLHPSAEATPLRTGKVEHILSESGKRRARVRDWLEALVQDGTAESSAAAINIVADMIDMGVECSAEARTAEIVLTEDGRFVAPVIGEVFRRTSQDGLRESLVYVHRTLSEEPSLTSALNTLGIREADVRGRFLSVLEQGFDNYDDQRWQRFWELFHQAGVGAVGHEVQRRITDPQRTLRVRTVDGMFRSLRDVMLPGPVVTAQSDPHIAVDIAFHADSKRFLDSMGVRERPCLDQRPEGEDWFEEYRAAAHAAYCEQLSDGTAQRPALSRVRLDGAATGGPLHLLPHMSDKARVGFLNALPEAGLISSWTMQIGARPGTRKAVRSPIVWMLLRHGRVETSQGVRDLSGAVSPSLGSYRSVLPVADITEEKARLLRLPADVEQVPARFWRGLLDQLETTDDDRFVGSTYALLASVGHAFEEGYLTRCRVGGPWGRRTDEEIAVTADPNEYRALRAEQIPALLTTTVDEAETLISLWGMSRHKDVITHETRYVADDEPRPVDEVLPVLRQYGHRSAVKGVQLQRVGELEEIIRTPNGMRAAPLTKARRDSLVLVPKDADELATLRAVDELLGLRLGRAGCEQLLERQRRDAENKEAMARRAAIRGEPDIVRKLLLLIGADTLREGLPAGMLDGERVQNGGEEPSEYRIAQMAFNAHGDAVLRQYRHEIRMAHPDAPENYGGSSAAVKFVSDLKFPESFAGYRARPLEPRIEVSGPRDFPRLHDYQERLAANVVDMLDQISPRRAMLSLPTGAGKTRVAAEAVIRWVKKVGALPGPILWIGQTEELCEQAVQSWKFVWEKVGAPTPLAISRLWSSNEAGDVTDMPHLVVATDAKLDMPGCLADDSYSWLRNAALVIVDEAHTAMGPRYTEILGLCGLTPHRTERPLLGLTATPFRSTNEEETRRLVNRFGADRLDAGIFDGADPHKELQKLGVLAHVEHRELQGGSIVLTRDERKRAESMRLLSKSAEHRLAEDHDRSARIVAEIRGMPKHWPVLVFATSVDHAKLLAARLRDVGITAASVDASTTPADRSRRVHEFRDGRLRVLTNYGVLTQGFDAPATRAVVVARPVYSPNVYLQMIGRGLRGPLNGGEETCLILDVRDNITNFDTELAFTRFEHLWSEQ</sequence>
<dbReference type="Pfam" id="PF04851">
    <property type="entry name" value="ResIII"/>
    <property type="match status" value="1"/>
</dbReference>
<dbReference type="GO" id="GO:0004386">
    <property type="term" value="F:helicase activity"/>
    <property type="evidence" value="ECO:0007669"/>
    <property type="project" value="UniProtKB-KW"/>
</dbReference>
<dbReference type="Pfam" id="PF00271">
    <property type="entry name" value="Helicase_C"/>
    <property type="match status" value="1"/>
</dbReference>
<dbReference type="PROSITE" id="PS51194">
    <property type="entry name" value="HELICASE_CTER"/>
    <property type="match status" value="1"/>
</dbReference>
<feature type="domain" description="Helicase ATP-binding" evidence="1">
    <location>
        <begin position="1102"/>
        <end position="1277"/>
    </location>
</feature>
<dbReference type="InterPro" id="IPR001650">
    <property type="entry name" value="Helicase_C-like"/>
</dbReference>
<reference evidence="3" key="1">
    <citation type="submission" date="2022-10" db="EMBL/GenBank/DDBJ databases">
        <title>Streptomyces beihaiensis sp. nov., a chitin degrading actinobacterium, isolated from shrimp pond soil.</title>
        <authorList>
            <person name="Xie J."/>
            <person name="Shen N."/>
        </authorList>
    </citation>
    <scope>NUCLEOTIDE SEQUENCE</scope>
    <source>
        <strain evidence="3">GXMU-J5</strain>
    </source>
</reference>
<proteinExistence type="predicted"/>
<evidence type="ECO:0000259" key="2">
    <source>
        <dbReference type="PROSITE" id="PS51194"/>
    </source>
</evidence>
<keyword evidence="3" id="KW-0547">Nucleotide-binding</keyword>
<comment type="caution">
    <text evidence="3">The sequence shown here is derived from an EMBL/GenBank/DDBJ whole genome shotgun (WGS) entry which is preliminary data.</text>
</comment>
<dbReference type="Proteomes" id="UP001163064">
    <property type="component" value="Unassembled WGS sequence"/>
</dbReference>
<evidence type="ECO:0000313" key="3">
    <source>
        <dbReference type="EMBL" id="MCX3063634.1"/>
    </source>
</evidence>
<protein>
    <submittedName>
        <fullName evidence="3">DEAD/DEAH box helicase</fullName>
    </submittedName>
</protein>
<dbReference type="InterPro" id="IPR050742">
    <property type="entry name" value="Helicase_Restrict-Modif_Enz"/>
</dbReference>
<dbReference type="SUPFAM" id="SSF52540">
    <property type="entry name" value="P-loop containing nucleoside triphosphate hydrolases"/>
    <property type="match status" value="1"/>
</dbReference>
<dbReference type="PROSITE" id="PS51192">
    <property type="entry name" value="HELICASE_ATP_BIND_1"/>
    <property type="match status" value="1"/>
</dbReference>